<dbReference type="SFLD" id="SFLDG01129">
    <property type="entry name" value="C1.5:_HAD__Beta-PGM__Phosphata"/>
    <property type="match status" value="1"/>
</dbReference>
<dbReference type="SFLD" id="SFLDS00003">
    <property type="entry name" value="Haloacid_Dehalogenase"/>
    <property type="match status" value="1"/>
</dbReference>
<dbReference type="SUPFAM" id="SSF56784">
    <property type="entry name" value="HAD-like"/>
    <property type="match status" value="1"/>
</dbReference>
<dbReference type="CDD" id="cd02603">
    <property type="entry name" value="HAD_sEH-N_like"/>
    <property type="match status" value="1"/>
</dbReference>
<gene>
    <name evidence="1" type="ORF">GCM10007939_19160</name>
</gene>
<sequence length="206" mass="22981">MPIQAVIFDIGNVLIEWDPHRFYDSQIGAQARARFFTDTDIMAVHQRIDAGAPFQATVADLAARHPQWAGEIGLWYSHWNDMAGPTIEGSVALNRALRARGIATFALTNFNAEALAISDQKFPYLKEFDQRFVSGDLRLIKPDPKIYAHVEMALGLPVQDLLFVDDRPENIAAAQARGWRGHVFTDAQAWAECLVAHGLLNPEECP</sequence>
<accession>A0ABQ5VW18</accession>
<dbReference type="Pfam" id="PF00702">
    <property type="entry name" value="Hydrolase"/>
    <property type="match status" value="1"/>
</dbReference>
<dbReference type="InterPro" id="IPR023198">
    <property type="entry name" value="PGP-like_dom2"/>
</dbReference>
<dbReference type="PANTHER" id="PTHR43611">
    <property type="entry name" value="ALPHA-D-GLUCOSE 1-PHOSPHATE PHOSPHATASE"/>
    <property type="match status" value="1"/>
</dbReference>
<dbReference type="Proteomes" id="UP001156694">
    <property type="component" value="Unassembled WGS sequence"/>
</dbReference>
<dbReference type="NCBIfam" id="TIGR01509">
    <property type="entry name" value="HAD-SF-IA-v3"/>
    <property type="match status" value="1"/>
</dbReference>
<name>A0ABQ5VW18_9RHOB</name>
<protein>
    <submittedName>
        <fullName evidence="1">Haloacid dehalogenase</fullName>
    </submittedName>
</protein>
<evidence type="ECO:0000313" key="2">
    <source>
        <dbReference type="Proteomes" id="UP001156694"/>
    </source>
</evidence>
<dbReference type="PRINTS" id="PR00413">
    <property type="entry name" value="HADHALOGNASE"/>
</dbReference>
<keyword evidence="2" id="KW-1185">Reference proteome</keyword>
<dbReference type="Gene3D" id="1.10.150.240">
    <property type="entry name" value="Putative phosphatase, domain 2"/>
    <property type="match status" value="1"/>
</dbReference>
<dbReference type="InterPro" id="IPR006439">
    <property type="entry name" value="HAD-SF_hydro_IA"/>
</dbReference>
<organism evidence="1 2">
    <name type="scientific">Amylibacter marinus</name>
    <dbReference type="NCBI Taxonomy" id="1475483"/>
    <lineage>
        <taxon>Bacteria</taxon>
        <taxon>Pseudomonadati</taxon>
        <taxon>Pseudomonadota</taxon>
        <taxon>Alphaproteobacteria</taxon>
        <taxon>Rhodobacterales</taxon>
        <taxon>Paracoccaceae</taxon>
        <taxon>Amylibacter</taxon>
    </lineage>
</organism>
<reference evidence="2" key="1">
    <citation type="journal article" date="2019" name="Int. J. Syst. Evol. Microbiol.">
        <title>The Global Catalogue of Microorganisms (GCM) 10K type strain sequencing project: providing services to taxonomists for standard genome sequencing and annotation.</title>
        <authorList>
            <consortium name="The Broad Institute Genomics Platform"/>
            <consortium name="The Broad Institute Genome Sequencing Center for Infectious Disease"/>
            <person name="Wu L."/>
            <person name="Ma J."/>
        </authorList>
    </citation>
    <scope>NUCLEOTIDE SEQUENCE [LARGE SCALE GENOMIC DNA]</scope>
    <source>
        <strain evidence="2">NBRC 110140</strain>
    </source>
</reference>
<proteinExistence type="predicted"/>
<dbReference type="InterPro" id="IPR023214">
    <property type="entry name" value="HAD_sf"/>
</dbReference>
<evidence type="ECO:0000313" key="1">
    <source>
        <dbReference type="EMBL" id="GLQ35633.1"/>
    </source>
</evidence>
<dbReference type="InterPro" id="IPR036412">
    <property type="entry name" value="HAD-like_sf"/>
</dbReference>
<dbReference type="EMBL" id="BSNN01000004">
    <property type="protein sequence ID" value="GLQ35633.1"/>
    <property type="molecule type" value="Genomic_DNA"/>
</dbReference>
<dbReference type="RefSeq" id="WP_284378315.1">
    <property type="nucleotide sequence ID" value="NZ_BSNN01000004.1"/>
</dbReference>
<dbReference type="PANTHER" id="PTHR43611:SF3">
    <property type="entry name" value="FLAVIN MONONUCLEOTIDE HYDROLASE 1, CHLOROPLATIC"/>
    <property type="match status" value="1"/>
</dbReference>
<comment type="caution">
    <text evidence="1">The sequence shown here is derived from an EMBL/GenBank/DDBJ whole genome shotgun (WGS) entry which is preliminary data.</text>
</comment>
<dbReference type="Gene3D" id="3.40.50.1000">
    <property type="entry name" value="HAD superfamily/HAD-like"/>
    <property type="match status" value="1"/>
</dbReference>